<dbReference type="CDD" id="cd04496">
    <property type="entry name" value="SSB_OBF"/>
    <property type="match status" value="1"/>
</dbReference>
<keyword evidence="5" id="KW-1185">Reference proteome</keyword>
<dbReference type="Proteomes" id="UP001243212">
    <property type="component" value="Unassembled WGS sequence"/>
</dbReference>
<gene>
    <name evidence="4" type="ORF">J2S70_001451</name>
</gene>
<dbReference type="SUPFAM" id="SSF50249">
    <property type="entry name" value="Nucleic acid-binding proteins"/>
    <property type="match status" value="1"/>
</dbReference>
<name>A0ABT9NHJ0_9ACTO</name>
<accession>A0ABT9NHJ0</accession>
<dbReference type="RefSeq" id="WP_307683060.1">
    <property type="nucleotide sequence ID" value="NZ_JAUSQX010000001.1"/>
</dbReference>
<proteinExistence type="predicted"/>
<evidence type="ECO:0000313" key="5">
    <source>
        <dbReference type="Proteomes" id="UP001243212"/>
    </source>
</evidence>
<keyword evidence="1 2" id="KW-0238">DNA-binding</keyword>
<feature type="region of interest" description="Disordered" evidence="3">
    <location>
        <begin position="131"/>
        <end position="204"/>
    </location>
</feature>
<dbReference type="EMBL" id="JAUSQX010000001">
    <property type="protein sequence ID" value="MDP9806869.1"/>
    <property type="molecule type" value="Genomic_DNA"/>
</dbReference>
<protein>
    <submittedName>
        <fullName evidence="4">Single-strand DNA-binding protein</fullName>
    </submittedName>
</protein>
<dbReference type="InterPro" id="IPR000424">
    <property type="entry name" value="Primosome_PriB/ssb"/>
</dbReference>
<comment type="caution">
    <text evidence="4">The sequence shown here is derived from an EMBL/GenBank/DDBJ whole genome shotgun (WGS) entry which is preliminary data.</text>
</comment>
<dbReference type="Gene3D" id="2.40.50.140">
    <property type="entry name" value="Nucleic acid-binding proteins"/>
    <property type="match status" value="1"/>
</dbReference>
<evidence type="ECO:0000256" key="1">
    <source>
        <dbReference type="ARBA" id="ARBA00023125"/>
    </source>
</evidence>
<evidence type="ECO:0000256" key="3">
    <source>
        <dbReference type="SAM" id="MobiDB-lite"/>
    </source>
</evidence>
<dbReference type="GO" id="GO:0003677">
    <property type="term" value="F:DNA binding"/>
    <property type="evidence" value="ECO:0007669"/>
    <property type="project" value="UniProtKB-KW"/>
</dbReference>
<reference evidence="4 5" key="1">
    <citation type="submission" date="2023-07" db="EMBL/GenBank/DDBJ databases">
        <title>Sequencing the genomes of 1000 actinobacteria strains.</title>
        <authorList>
            <person name="Klenk H.-P."/>
        </authorList>
    </citation>
    <scope>NUCLEOTIDE SEQUENCE [LARGE SCALE GENOMIC DNA]</scope>
    <source>
        <strain evidence="4 5">DSM 17163</strain>
    </source>
</reference>
<sequence>MNNTYVTIRGWIGGEPKLFSNNDTKSEGEATRATTIFRVGVTPRYFNRHEGRYTDGVTTWYAVRCYGALATNASLSLKKGMPVIVRGRLVTRLWNDRDQVQQRELSIIADSVGVELSNGIVNYVRRADMTLPPQPGEPGWAGDDSVAEARTKPEEGWNGTGSHGTDTDAGEPAVVVDEDGVLIEHGPETESEYSEPSEREEAFA</sequence>
<dbReference type="InterPro" id="IPR012340">
    <property type="entry name" value="NA-bd_OB-fold"/>
</dbReference>
<evidence type="ECO:0000313" key="4">
    <source>
        <dbReference type="EMBL" id="MDP9806869.1"/>
    </source>
</evidence>
<organism evidence="4 5">
    <name type="scientific">Trueperella bonasi</name>
    <dbReference type="NCBI Taxonomy" id="312286"/>
    <lineage>
        <taxon>Bacteria</taxon>
        <taxon>Bacillati</taxon>
        <taxon>Actinomycetota</taxon>
        <taxon>Actinomycetes</taxon>
        <taxon>Actinomycetales</taxon>
        <taxon>Actinomycetaceae</taxon>
        <taxon>Trueperella</taxon>
    </lineage>
</organism>
<evidence type="ECO:0000256" key="2">
    <source>
        <dbReference type="PROSITE-ProRule" id="PRU00252"/>
    </source>
</evidence>
<dbReference type="Pfam" id="PF00436">
    <property type="entry name" value="SSB"/>
    <property type="match status" value="1"/>
</dbReference>
<dbReference type="PROSITE" id="PS50935">
    <property type="entry name" value="SSB"/>
    <property type="match status" value="1"/>
</dbReference>